<evidence type="ECO:0000256" key="3">
    <source>
        <dbReference type="ARBA" id="ARBA00022989"/>
    </source>
</evidence>
<keyword evidence="3 6" id="KW-1133">Transmembrane helix</keyword>
<gene>
    <name evidence="7" type="ORF">K435DRAFT_870576</name>
</gene>
<dbReference type="GO" id="GO:0016020">
    <property type="term" value="C:membrane"/>
    <property type="evidence" value="ECO:0007669"/>
    <property type="project" value="UniProtKB-SubCell"/>
</dbReference>
<feature type="region of interest" description="Disordered" evidence="5">
    <location>
        <begin position="468"/>
        <end position="531"/>
    </location>
</feature>
<keyword evidence="2 6" id="KW-0812">Transmembrane</keyword>
<sequence length="781" mass="84062">MHRHTHQHLTPRQHPQAQYAFQPLHLVIEEQVQDQDQDVNPPSHPTSQKSESSILVQEITLTDPIPEVGASPSQDVPTIIEAPPLETTAVGADTTAVVSDSPSVLGAGAVVTMTTVIETVVPVLTLPPSRTATFHQTEPSEASPFVLSVSSLSDSGSSPTVNSVTVPTELLSLLSSSTLAPNSISSTTRSIPTIPLSSSSPVFNNSSSPSSASASSASSTSHTASFYLGLVLGVITFIACVIAFVSWFMGIRRDHKKSPLRALDVPWARTPDPKHREFKEDEDEDSTRISGTKERFSASSTLVSGSRDSHGLVIDEHVHKTKRQSGHGLNISTMGVDNIHWEPRGDRDAGEPKRTRSYIENACSPVKRRSLPILTVPSPPPPPPPHRATIEYMPNSSFPSSSGPLGGGGNLNYMAGTTPYHVEPLSSSQSYTHPSLFPHTSSQSYSHLHPSSHPSQVLGYFDCKPVSGSDSYRDPQPISSLAPQFPTSRYDDDDDDGPGQQQPPSEGERERTDEPEPPMIPTLRDSLAYPLPCSTSLPPVSLLQPQTRWIRQGFRRGSGVFGRPLPPIPASGSSSSPLDIRREQIYRDGESQGIQQIGGGSGGSGDGRSSLPASHTYAGIGSGSGSGWFPDLEKGLEDERIRSGRESSSSSESFDEKKVQEREEEKEEQPRHGHDQPRTSLLPESQSWTSDLVKAAFGWGVSVPESDSEKGKDNDRLTRLPVRASRRRQQGQGLGDLGFGSGVGMGYPSEPPVDANLDQLSKEGSGRRGGRGRASTYSGYW</sequence>
<feature type="compositionally biased region" description="Basic and acidic residues" evidence="5">
    <location>
        <begin position="654"/>
        <end position="677"/>
    </location>
</feature>
<feature type="compositionally biased region" description="Polar residues" evidence="5">
    <location>
        <begin position="678"/>
        <end position="687"/>
    </location>
</feature>
<feature type="compositionally biased region" description="Basic and acidic residues" evidence="5">
    <location>
        <begin position="579"/>
        <end position="590"/>
    </location>
</feature>
<evidence type="ECO:0000313" key="8">
    <source>
        <dbReference type="Proteomes" id="UP000297245"/>
    </source>
</evidence>
<feature type="region of interest" description="Disordered" evidence="5">
    <location>
        <begin position="424"/>
        <end position="454"/>
    </location>
</feature>
<comment type="subcellular location">
    <subcellularLocation>
        <location evidence="1">Membrane</location>
        <topology evidence="1">Single-pass membrane protein</topology>
    </subcellularLocation>
</comment>
<dbReference type="PANTHER" id="PTHR15549">
    <property type="entry name" value="PAIRED IMMUNOGLOBULIN-LIKE TYPE 2 RECEPTOR"/>
    <property type="match status" value="1"/>
</dbReference>
<keyword evidence="4 6" id="KW-0472">Membrane</keyword>
<feature type="compositionally biased region" description="Gly residues" evidence="5">
    <location>
        <begin position="732"/>
        <end position="745"/>
    </location>
</feature>
<evidence type="ECO:0000256" key="5">
    <source>
        <dbReference type="SAM" id="MobiDB-lite"/>
    </source>
</evidence>
<feature type="region of interest" description="Disordered" evidence="5">
    <location>
        <begin position="699"/>
        <end position="781"/>
    </location>
</feature>
<dbReference type="EMBL" id="ML179619">
    <property type="protein sequence ID" value="THU84147.1"/>
    <property type="molecule type" value="Genomic_DNA"/>
</dbReference>
<evidence type="ECO:0000256" key="2">
    <source>
        <dbReference type="ARBA" id="ARBA00022692"/>
    </source>
</evidence>
<dbReference type="InterPro" id="IPR051694">
    <property type="entry name" value="Immunoregulatory_rcpt-like"/>
</dbReference>
<proteinExistence type="predicted"/>
<dbReference type="Proteomes" id="UP000297245">
    <property type="component" value="Unassembled WGS sequence"/>
</dbReference>
<evidence type="ECO:0000256" key="6">
    <source>
        <dbReference type="SAM" id="Phobius"/>
    </source>
</evidence>
<feature type="compositionally biased region" description="Basic and acidic residues" evidence="5">
    <location>
        <begin position="631"/>
        <end position="645"/>
    </location>
</feature>
<evidence type="ECO:0000256" key="4">
    <source>
        <dbReference type="ARBA" id="ARBA00023136"/>
    </source>
</evidence>
<feature type="compositionally biased region" description="Low complexity" evidence="5">
    <location>
        <begin position="441"/>
        <end position="454"/>
    </location>
</feature>
<feature type="compositionally biased region" description="Gly residues" evidence="5">
    <location>
        <begin position="596"/>
        <end position="606"/>
    </location>
</feature>
<dbReference type="OrthoDB" id="3061923at2759"/>
<feature type="region of interest" description="Disordered" evidence="5">
    <location>
        <begin position="560"/>
        <end position="687"/>
    </location>
</feature>
<feature type="compositionally biased region" description="Basic and acidic residues" evidence="5">
    <location>
        <begin position="707"/>
        <end position="718"/>
    </location>
</feature>
<feature type="region of interest" description="Disordered" evidence="5">
    <location>
        <begin position="274"/>
        <end position="304"/>
    </location>
</feature>
<evidence type="ECO:0000313" key="7">
    <source>
        <dbReference type="EMBL" id="THU84147.1"/>
    </source>
</evidence>
<feature type="compositionally biased region" description="Polar residues" evidence="5">
    <location>
        <begin position="477"/>
        <end position="487"/>
    </location>
</feature>
<reference evidence="7 8" key="1">
    <citation type="journal article" date="2019" name="Nat. Ecol. Evol.">
        <title>Megaphylogeny resolves global patterns of mushroom evolution.</title>
        <authorList>
            <person name="Varga T."/>
            <person name="Krizsan K."/>
            <person name="Foldi C."/>
            <person name="Dima B."/>
            <person name="Sanchez-Garcia M."/>
            <person name="Sanchez-Ramirez S."/>
            <person name="Szollosi G.J."/>
            <person name="Szarkandi J.G."/>
            <person name="Papp V."/>
            <person name="Albert L."/>
            <person name="Andreopoulos W."/>
            <person name="Angelini C."/>
            <person name="Antonin V."/>
            <person name="Barry K.W."/>
            <person name="Bougher N.L."/>
            <person name="Buchanan P."/>
            <person name="Buyck B."/>
            <person name="Bense V."/>
            <person name="Catcheside P."/>
            <person name="Chovatia M."/>
            <person name="Cooper J."/>
            <person name="Damon W."/>
            <person name="Desjardin D."/>
            <person name="Finy P."/>
            <person name="Geml J."/>
            <person name="Haridas S."/>
            <person name="Hughes K."/>
            <person name="Justo A."/>
            <person name="Karasinski D."/>
            <person name="Kautmanova I."/>
            <person name="Kiss B."/>
            <person name="Kocsube S."/>
            <person name="Kotiranta H."/>
            <person name="LaButti K.M."/>
            <person name="Lechner B.E."/>
            <person name="Liimatainen K."/>
            <person name="Lipzen A."/>
            <person name="Lukacs Z."/>
            <person name="Mihaltcheva S."/>
            <person name="Morgado L.N."/>
            <person name="Niskanen T."/>
            <person name="Noordeloos M.E."/>
            <person name="Ohm R.A."/>
            <person name="Ortiz-Santana B."/>
            <person name="Ovrebo C."/>
            <person name="Racz N."/>
            <person name="Riley R."/>
            <person name="Savchenko A."/>
            <person name="Shiryaev A."/>
            <person name="Soop K."/>
            <person name="Spirin V."/>
            <person name="Szebenyi C."/>
            <person name="Tomsovsky M."/>
            <person name="Tulloss R.E."/>
            <person name="Uehling J."/>
            <person name="Grigoriev I.V."/>
            <person name="Vagvolgyi C."/>
            <person name="Papp T."/>
            <person name="Martin F.M."/>
            <person name="Miettinen O."/>
            <person name="Hibbett D.S."/>
            <person name="Nagy L.G."/>
        </authorList>
    </citation>
    <scope>NUCLEOTIDE SEQUENCE [LARGE SCALE GENOMIC DNA]</scope>
    <source>
        <strain evidence="7 8">CBS 962.96</strain>
    </source>
</reference>
<feature type="region of interest" description="Disordered" evidence="5">
    <location>
        <begin position="33"/>
        <end position="53"/>
    </location>
</feature>
<dbReference type="AlphaFoldDB" id="A0A4S8L6A0"/>
<dbReference type="GO" id="GO:0071944">
    <property type="term" value="C:cell periphery"/>
    <property type="evidence" value="ECO:0007669"/>
    <property type="project" value="UniProtKB-ARBA"/>
</dbReference>
<keyword evidence="8" id="KW-1185">Reference proteome</keyword>
<accession>A0A4S8L6A0</accession>
<evidence type="ECO:0000256" key="1">
    <source>
        <dbReference type="ARBA" id="ARBA00004167"/>
    </source>
</evidence>
<feature type="transmembrane region" description="Helical" evidence="6">
    <location>
        <begin position="226"/>
        <end position="251"/>
    </location>
</feature>
<name>A0A4S8L6A0_DENBC</name>
<organism evidence="7 8">
    <name type="scientific">Dendrothele bispora (strain CBS 962.96)</name>
    <dbReference type="NCBI Taxonomy" id="1314807"/>
    <lineage>
        <taxon>Eukaryota</taxon>
        <taxon>Fungi</taxon>
        <taxon>Dikarya</taxon>
        <taxon>Basidiomycota</taxon>
        <taxon>Agaricomycotina</taxon>
        <taxon>Agaricomycetes</taxon>
        <taxon>Agaricomycetidae</taxon>
        <taxon>Agaricales</taxon>
        <taxon>Agaricales incertae sedis</taxon>
        <taxon>Dendrothele</taxon>
    </lineage>
</organism>
<protein>
    <submittedName>
        <fullName evidence="7">Uncharacterized protein</fullName>
    </submittedName>
</protein>